<keyword evidence="3" id="KW-0539">Nucleus</keyword>
<evidence type="ECO:0000256" key="5">
    <source>
        <dbReference type="SAM" id="Phobius"/>
    </source>
</evidence>
<dbReference type="EMBL" id="SEOQ01000388">
    <property type="protein sequence ID" value="TFY64014.1"/>
    <property type="molecule type" value="Genomic_DNA"/>
</dbReference>
<dbReference type="GO" id="GO:0000978">
    <property type="term" value="F:RNA polymerase II cis-regulatory region sequence-specific DNA binding"/>
    <property type="evidence" value="ECO:0007669"/>
    <property type="project" value="TreeGrafter"/>
</dbReference>
<feature type="compositionally biased region" description="Basic and acidic residues" evidence="4">
    <location>
        <begin position="97"/>
        <end position="114"/>
    </location>
</feature>
<name>A0A4Y9YNJ5_9AGAM</name>
<feature type="compositionally biased region" description="Basic and acidic residues" evidence="4">
    <location>
        <begin position="163"/>
        <end position="182"/>
    </location>
</feature>
<dbReference type="GO" id="GO:0001228">
    <property type="term" value="F:DNA-binding transcription activator activity, RNA polymerase II-specific"/>
    <property type="evidence" value="ECO:0007669"/>
    <property type="project" value="TreeGrafter"/>
</dbReference>
<keyword evidence="8" id="KW-1185">Reference proteome</keyword>
<feature type="region of interest" description="Disordered" evidence="4">
    <location>
        <begin position="437"/>
        <end position="468"/>
    </location>
</feature>
<feature type="region of interest" description="Disordered" evidence="4">
    <location>
        <begin position="163"/>
        <end position="267"/>
    </location>
</feature>
<organism evidence="7 8">
    <name type="scientific">Dentipellis fragilis</name>
    <dbReference type="NCBI Taxonomy" id="205917"/>
    <lineage>
        <taxon>Eukaryota</taxon>
        <taxon>Fungi</taxon>
        <taxon>Dikarya</taxon>
        <taxon>Basidiomycota</taxon>
        <taxon>Agaricomycotina</taxon>
        <taxon>Agaricomycetes</taxon>
        <taxon>Russulales</taxon>
        <taxon>Hericiaceae</taxon>
        <taxon>Dentipellis</taxon>
    </lineage>
</organism>
<dbReference type="AlphaFoldDB" id="A0A4Y9YNJ5"/>
<feature type="compositionally biased region" description="Polar residues" evidence="4">
    <location>
        <begin position="488"/>
        <end position="511"/>
    </location>
</feature>
<dbReference type="SMART" id="SM00398">
    <property type="entry name" value="HMG"/>
    <property type="match status" value="1"/>
</dbReference>
<feature type="transmembrane region" description="Helical" evidence="5">
    <location>
        <begin position="635"/>
        <end position="661"/>
    </location>
</feature>
<feature type="compositionally biased region" description="Low complexity" evidence="4">
    <location>
        <begin position="243"/>
        <end position="255"/>
    </location>
</feature>
<keyword evidence="2" id="KW-0804">Transcription</keyword>
<feature type="compositionally biased region" description="Low complexity" evidence="4">
    <location>
        <begin position="63"/>
        <end position="77"/>
    </location>
</feature>
<evidence type="ECO:0000256" key="3">
    <source>
        <dbReference type="PROSITE-ProRule" id="PRU00267"/>
    </source>
</evidence>
<feature type="region of interest" description="Disordered" evidence="4">
    <location>
        <begin position="488"/>
        <end position="532"/>
    </location>
</feature>
<accession>A0A4Y9YNJ5</accession>
<feature type="compositionally biased region" description="Polar residues" evidence="4">
    <location>
        <begin position="456"/>
        <end position="468"/>
    </location>
</feature>
<gene>
    <name evidence="7" type="ORF">EVG20_g6086</name>
</gene>
<feature type="DNA-binding region" description="HMG box" evidence="3">
    <location>
        <begin position="86"/>
        <end position="156"/>
    </location>
</feature>
<comment type="caution">
    <text evidence="7">The sequence shown here is derived from an EMBL/GenBank/DDBJ whole genome shotgun (WGS) entry which is preliminary data.</text>
</comment>
<keyword evidence="5" id="KW-0472">Membrane</keyword>
<feature type="compositionally biased region" description="Low complexity" evidence="4">
    <location>
        <begin position="1"/>
        <end position="21"/>
    </location>
</feature>
<feature type="region of interest" description="Disordered" evidence="4">
    <location>
        <begin position="63"/>
        <end position="116"/>
    </location>
</feature>
<dbReference type="InterPro" id="IPR050140">
    <property type="entry name" value="SRY-related_HMG-box_TF-like"/>
</dbReference>
<keyword evidence="5" id="KW-1133">Transmembrane helix</keyword>
<dbReference type="PANTHER" id="PTHR10270">
    <property type="entry name" value="SOX TRANSCRIPTION FACTOR"/>
    <property type="match status" value="1"/>
</dbReference>
<feature type="region of interest" description="Disordered" evidence="4">
    <location>
        <begin position="1"/>
        <end position="51"/>
    </location>
</feature>
<dbReference type="PROSITE" id="PS50118">
    <property type="entry name" value="HMG_BOX_2"/>
    <property type="match status" value="1"/>
</dbReference>
<keyword evidence="1 3" id="KW-0238">DNA-binding</keyword>
<dbReference type="Gene3D" id="1.10.30.10">
    <property type="entry name" value="High mobility group box domain"/>
    <property type="match status" value="1"/>
</dbReference>
<dbReference type="InterPro" id="IPR036910">
    <property type="entry name" value="HMG_box_dom_sf"/>
</dbReference>
<dbReference type="Proteomes" id="UP000298327">
    <property type="component" value="Unassembled WGS sequence"/>
</dbReference>
<dbReference type="PANTHER" id="PTHR10270:SF161">
    <property type="entry name" value="SEX-DETERMINING REGION Y PROTEIN"/>
    <property type="match status" value="1"/>
</dbReference>
<evidence type="ECO:0000313" key="8">
    <source>
        <dbReference type="Proteomes" id="UP000298327"/>
    </source>
</evidence>
<reference evidence="7 8" key="1">
    <citation type="submission" date="2019-02" db="EMBL/GenBank/DDBJ databases">
        <title>Genome sequencing of the rare red list fungi Dentipellis fragilis.</title>
        <authorList>
            <person name="Buettner E."/>
            <person name="Kellner H."/>
        </authorList>
    </citation>
    <scope>NUCLEOTIDE SEQUENCE [LARGE SCALE GENOMIC DNA]</scope>
    <source>
        <strain evidence="7 8">DSM 105465</strain>
    </source>
</reference>
<dbReference type="Pfam" id="PF00505">
    <property type="entry name" value="HMG_box"/>
    <property type="match status" value="1"/>
</dbReference>
<evidence type="ECO:0000313" key="7">
    <source>
        <dbReference type="EMBL" id="TFY64014.1"/>
    </source>
</evidence>
<feature type="transmembrane region" description="Helical" evidence="5">
    <location>
        <begin position="547"/>
        <end position="571"/>
    </location>
</feature>
<dbReference type="STRING" id="205917.A0A4Y9YNJ5"/>
<evidence type="ECO:0000256" key="2">
    <source>
        <dbReference type="ARBA" id="ARBA00023163"/>
    </source>
</evidence>
<feature type="compositionally biased region" description="Low complexity" evidence="4">
    <location>
        <begin position="211"/>
        <end position="220"/>
    </location>
</feature>
<evidence type="ECO:0000256" key="1">
    <source>
        <dbReference type="ARBA" id="ARBA00023125"/>
    </source>
</evidence>
<dbReference type="GO" id="GO:0005634">
    <property type="term" value="C:nucleus"/>
    <property type="evidence" value="ECO:0007669"/>
    <property type="project" value="UniProtKB-UniRule"/>
</dbReference>
<dbReference type="CDD" id="cd01389">
    <property type="entry name" value="HMG-box_ROX1-like"/>
    <property type="match status" value="1"/>
</dbReference>
<dbReference type="OrthoDB" id="6247875at2759"/>
<proteinExistence type="predicted"/>
<dbReference type="InterPro" id="IPR009071">
    <property type="entry name" value="HMG_box_dom"/>
</dbReference>
<evidence type="ECO:0000259" key="6">
    <source>
        <dbReference type="PROSITE" id="PS50118"/>
    </source>
</evidence>
<dbReference type="SUPFAM" id="SSF47095">
    <property type="entry name" value="HMG-box"/>
    <property type="match status" value="1"/>
</dbReference>
<protein>
    <recommendedName>
        <fullName evidence="6">HMG box domain-containing protein</fullName>
    </recommendedName>
</protein>
<feature type="domain" description="HMG box" evidence="6">
    <location>
        <begin position="86"/>
        <end position="156"/>
    </location>
</feature>
<dbReference type="GO" id="GO:0030154">
    <property type="term" value="P:cell differentiation"/>
    <property type="evidence" value="ECO:0007669"/>
    <property type="project" value="TreeGrafter"/>
</dbReference>
<sequence>MSNTTYTTRSTSALSLSSSNYHHPSRTSLHSRPPLRFSVAMAPPSTPLRASHPMDATFVAVNPAPAPRQPAQSSSKSTGKSAEPKPPRPRNAWILYRSDKIRQLPPREDGRSRTQAEVSQLISKMWAEVSPEERADYEARADRAKAEHMKKWPDYKYAPVKKEVKEQEKLKRKLEKEQERAESGPNQRRKTSPYSEPGPVSAGSRGPSPPMSSASTDSSPELVTRQLSAEAGPSHAQEPPQLPTTSLQSPSQFPSLPYPVSTPHLEMPQGSHVPAAVMMIHPGYAQHQYTQPYASASLAASAPAATTGPATTETSYVPPQNASQNASFRVPQVPAPAVETESEAFAHDSFTALLGSTGDGSVFQVQLNTDSQDFSEPPAELNLNFDLGSLQSNEPFNESVSQWASFFAPQDEAEASTGLDTDMWKRLWEAAEPGLEAGATYSGNENTYQAGEGVFQPSTGVAQGRSGSAQSQDMMDFLNLDPPFSASSHDGSFGNSVGMSQGSSTAPQAVQYSSHSSSPEPRREYHPPSGAANAGSSTSFASFHVTIYIIFPTICNVLSCIVSCTFHYALLFSSLSRFRSGWDPSLLFTPPFAPVAVAVDPVDSLRFAPRPDRSRVRSAYIRGASGQNPSHARCFVLLFLYATSAFYLLSYSLVSFCSIYPHAHSPFLFTLT</sequence>
<evidence type="ECO:0000256" key="4">
    <source>
        <dbReference type="SAM" id="MobiDB-lite"/>
    </source>
</evidence>
<keyword evidence="5" id="KW-0812">Transmembrane</keyword>